<dbReference type="AlphaFoldDB" id="A0A0F9X4R3"/>
<proteinExistence type="predicted"/>
<reference evidence="1" key="1">
    <citation type="journal article" date="2015" name="Nature">
        <title>Complex archaea that bridge the gap between prokaryotes and eukaryotes.</title>
        <authorList>
            <person name="Spang A."/>
            <person name="Saw J.H."/>
            <person name="Jorgensen S.L."/>
            <person name="Zaremba-Niedzwiedzka K."/>
            <person name="Martijn J."/>
            <person name="Lind A.E."/>
            <person name="van Eijk R."/>
            <person name="Schleper C."/>
            <person name="Guy L."/>
            <person name="Ettema T.J."/>
        </authorList>
    </citation>
    <scope>NUCLEOTIDE SEQUENCE</scope>
</reference>
<organism evidence="1">
    <name type="scientific">marine sediment metagenome</name>
    <dbReference type="NCBI Taxonomy" id="412755"/>
    <lineage>
        <taxon>unclassified sequences</taxon>
        <taxon>metagenomes</taxon>
        <taxon>ecological metagenomes</taxon>
    </lineage>
</organism>
<gene>
    <name evidence="1" type="ORF">LCGC14_0196440</name>
</gene>
<evidence type="ECO:0000313" key="1">
    <source>
        <dbReference type="EMBL" id="KKN93811.1"/>
    </source>
</evidence>
<comment type="caution">
    <text evidence="1">The sequence shown here is derived from an EMBL/GenBank/DDBJ whole genome shotgun (WGS) entry which is preliminary data.</text>
</comment>
<protein>
    <submittedName>
        <fullName evidence="1">Uncharacterized protein</fullName>
    </submittedName>
</protein>
<dbReference type="EMBL" id="LAZR01000084">
    <property type="protein sequence ID" value="KKN93811.1"/>
    <property type="molecule type" value="Genomic_DNA"/>
</dbReference>
<name>A0A0F9X4R3_9ZZZZ</name>
<accession>A0A0F9X4R3</accession>
<sequence length="45" mass="5250">MIRRIIEIIINWFIKPIPHADVIVTGINSKGEQIIDFESLLYPSR</sequence>